<evidence type="ECO:0000313" key="2">
    <source>
        <dbReference type="Proteomes" id="UP000736335"/>
    </source>
</evidence>
<comment type="caution">
    <text evidence="1">The sequence shown here is derived from an EMBL/GenBank/DDBJ whole genome shotgun (WGS) entry which is preliminary data.</text>
</comment>
<reference evidence="1" key="2">
    <citation type="submission" date="2020-11" db="EMBL/GenBank/DDBJ databases">
        <authorList>
            <consortium name="DOE Joint Genome Institute"/>
            <person name="Kuo A."/>
            <person name="Miyauchi S."/>
            <person name="Kiss E."/>
            <person name="Drula E."/>
            <person name="Kohler A."/>
            <person name="Sanchez-Garcia M."/>
            <person name="Andreopoulos B."/>
            <person name="Barry K.W."/>
            <person name="Bonito G."/>
            <person name="Buee M."/>
            <person name="Carver A."/>
            <person name="Chen C."/>
            <person name="Cichocki N."/>
            <person name="Clum A."/>
            <person name="Culley D."/>
            <person name="Crous P.W."/>
            <person name="Fauchery L."/>
            <person name="Girlanda M."/>
            <person name="Hayes R."/>
            <person name="Keri Z."/>
            <person name="Labutti K."/>
            <person name="Lipzen A."/>
            <person name="Lombard V."/>
            <person name="Magnuson J."/>
            <person name="Maillard F."/>
            <person name="Morin E."/>
            <person name="Murat C."/>
            <person name="Nolan M."/>
            <person name="Ohm R."/>
            <person name="Pangilinan J."/>
            <person name="Pereira M."/>
            <person name="Perotto S."/>
            <person name="Peter M."/>
            <person name="Riley R."/>
            <person name="Sitrit Y."/>
            <person name="Stielow B."/>
            <person name="Szollosi G."/>
            <person name="Zifcakova L."/>
            <person name="Stursova M."/>
            <person name="Spatafora J.W."/>
            <person name="Tedersoo L."/>
            <person name="Vaario L.-M."/>
            <person name="Yamada A."/>
            <person name="Yan M."/>
            <person name="Wang P."/>
            <person name="Xu J."/>
            <person name="Bruns T."/>
            <person name="Baldrian P."/>
            <person name="Vilgalys R."/>
            <person name="Henrissat B."/>
            <person name="Grigoriev I.V."/>
            <person name="Hibbett D."/>
            <person name="Nagy L.G."/>
            <person name="Martin F.M."/>
        </authorList>
    </citation>
    <scope>NUCLEOTIDE SEQUENCE</scope>
    <source>
        <strain evidence="1">UH-Tt-Lm1</strain>
    </source>
</reference>
<feature type="non-terminal residue" evidence="1">
    <location>
        <position position="1"/>
    </location>
</feature>
<reference evidence="1" key="1">
    <citation type="journal article" date="2020" name="Nat. Commun.">
        <title>Large-scale genome sequencing of mycorrhizal fungi provides insights into the early evolution of symbiotic traits.</title>
        <authorList>
            <person name="Miyauchi S."/>
            <person name="Kiss E."/>
            <person name="Kuo A."/>
            <person name="Drula E."/>
            <person name="Kohler A."/>
            <person name="Sanchez-Garcia M."/>
            <person name="Morin E."/>
            <person name="Andreopoulos B."/>
            <person name="Barry K.W."/>
            <person name="Bonito G."/>
            <person name="Buee M."/>
            <person name="Carver A."/>
            <person name="Chen C."/>
            <person name="Cichocki N."/>
            <person name="Clum A."/>
            <person name="Culley D."/>
            <person name="Crous P.W."/>
            <person name="Fauchery L."/>
            <person name="Girlanda M."/>
            <person name="Hayes R.D."/>
            <person name="Keri Z."/>
            <person name="LaButti K."/>
            <person name="Lipzen A."/>
            <person name="Lombard V."/>
            <person name="Magnuson J."/>
            <person name="Maillard F."/>
            <person name="Murat C."/>
            <person name="Nolan M."/>
            <person name="Ohm R.A."/>
            <person name="Pangilinan J."/>
            <person name="Pereira M.F."/>
            <person name="Perotto S."/>
            <person name="Peter M."/>
            <person name="Pfister S."/>
            <person name="Riley R."/>
            <person name="Sitrit Y."/>
            <person name="Stielow J.B."/>
            <person name="Szollosi G."/>
            <person name="Zifcakova L."/>
            <person name="Stursova M."/>
            <person name="Spatafora J.W."/>
            <person name="Tedersoo L."/>
            <person name="Vaario L.M."/>
            <person name="Yamada A."/>
            <person name="Yan M."/>
            <person name="Wang P."/>
            <person name="Xu J."/>
            <person name="Bruns T."/>
            <person name="Baldrian P."/>
            <person name="Vilgalys R."/>
            <person name="Dunand C."/>
            <person name="Henrissat B."/>
            <person name="Grigoriev I.V."/>
            <person name="Hibbett D."/>
            <person name="Nagy L.G."/>
            <person name="Martin F.M."/>
        </authorList>
    </citation>
    <scope>NUCLEOTIDE SEQUENCE</scope>
    <source>
        <strain evidence="1">UH-Tt-Lm1</strain>
    </source>
</reference>
<protein>
    <submittedName>
        <fullName evidence="1">Uncharacterized protein</fullName>
    </submittedName>
</protein>
<gene>
    <name evidence="1" type="ORF">BJ322DRAFT_1010605</name>
</gene>
<name>A0A9P6H8J3_9AGAM</name>
<dbReference type="EMBL" id="WIUZ02000013">
    <property type="protein sequence ID" value="KAF9781582.1"/>
    <property type="molecule type" value="Genomic_DNA"/>
</dbReference>
<dbReference type="AlphaFoldDB" id="A0A9P6H8J3"/>
<organism evidence="1 2">
    <name type="scientific">Thelephora terrestris</name>
    <dbReference type="NCBI Taxonomy" id="56493"/>
    <lineage>
        <taxon>Eukaryota</taxon>
        <taxon>Fungi</taxon>
        <taxon>Dikarya</taxon>
        <taxon>Basidiomycota</taxon>
        <taxon>Agaricomycotina</taxon>
        <taxon>Agaricomycetes</taxon>
        <taxon>Thelephorales</taxon>
        <taxon>Thelephoraceae</taxon>
        <taxon>Thelephora</taxon>
    </lineage>
</organism>
<keyword evidence="2" id="KW-1185">Reference proteome</keyword>
<dbReference type="OrthoDB" id="3247418at2759"/>
<accession>A0A9P6H8J3</accession>
<sequence length="230" mass="25604">PHIQVGDLEATFTMTACRAANIEWMMQSKDISYSAKPLAESFSKISTEDHRGTRLADEMHFPSTRPPRDTELDSGVHDLLLRLVQDTHVPMGLHPISPHVLELDKISISGVIYASEKCLPRDSNIMFRRPGGLSDRVGCIKLIFQSNNSALSGMTFLVVSQHKLIADPVAQNTYKRFGFAGGFLCSVQEDNRLHVIRSTDVVCHFAKTTLGSGNEMLMHVLPLNMVRKQC</sequence>
<evidence type="ECO:0000313" key="1">
    <source>
        <dbReference type="EMBL" id="KAF9781582.1"/>
    </source>
</evidence>
<dbReference type="Proteomes" id="UP000736335">
    <property type="component" value="Unassembled WGS sequence"/>
</dbReference>
<proteinExistence type="predicted"/>